<dbReference type="EC" id="4.2.99.-" evidence="1"/>
<accession>A0A853CYT2</accession>
<reference evidence="1 2" key="1">
    <citation type="submission" date="2020-07" db="EMBL/GenBank/DDBJ databases">
        <title>Sequencing the genomes of 1000 actinobacteria strains.</title>
        <authorList>
            <person name="Klenk H.-P."/>
        </authorList>
    </citation>
    <scope>NUCLEOTIDE SEQUENCE [LARGE SCALE GENOMIC DNA]</scope>
    <source>
        <strain evidence="1 2">DSM 15165</strain>
    </source>
</reference>
<proteinExistence type="predicted"/>
<dbReference type="InterPro" id="IPR015943">
    <property type="entry name" value="WD40/YVTN_repeat-like_dom_sf"/>
</dbReference>
<dbReference type="InterPro" id="IPR051344">
    <property type="entry name" value="Vgb"/>
</dbReference>
<protein>
    <submittedName>
        <fullName evidence="1">Virginiamycin B lyase</fullName>
        <ecNumber evidence="1">4.2.99.-</ecNumber>
    </submittedName>
</protein>
<keyword evidence="1" id="KW-0456">Lyase</keyword>
<evidence type="ECO:0000313" key="2">
    <source>
        <dbReference type="Proteomes" id="UP000578352"/>
    </source>
</evidence>
<dbReference type="RefSeq" id="WP_179608058.1">
    <property type="nucleotide sequence ID" value="NZ_BAABEH010000001.1"/>
</dbReference>
<dbReference type="EMBL" id="JACCFL010000001">
    <property type="protein sequence ID" value="NYJ25369.1"/>
    <property type="molecule type" value="Genomic_DNA"/>
</dbReference>
<gene>
    <name evidence="1" type="ORF">HNR13_003656</name>
</gene>
<dbReference type="InterPro" id="IPR011045">
    <property type="entry name" value="N2O_reductase_N"/>
</dbReference>
<dbReference type="AlphaFoldDB" id="A0A853CYT2"/>
<organism evidence="1 2">
    <name type="scientific">Leifsonia shinshuensis</name>
    <dbReference type="NCBI Taxonomy" id="150026"/>
    <lineage>
        <taxon>Bacteria</taxon>
        <taxon>Bacillati</taxon>
        <taxon>Actinomycetota</taxon>
        <taxon>Actinomycetes</taxon>
        <taxon>Micrococcales</taxon>
        <taxon>Microbacteriaceae</taxon>
        <taxon>Leifsonia</taxon>
    </lineage>
</organism>
<dbReference type="GO" id="GO:0016829">
    <property type="term" value="F:lyase activity"/>
    <property type="evidence" value="ECO:0007669"/>
    <property type="project" value="UniProtKB-KW"/>
</dbReference>
<evidence type="ECO:0000313" key="1">
    <source>
        <dbReference type="EMBL" id="NYJ25369.1"/>
    </source>
</evidence>
<dbReference type="PANTHER" id="PTHR40274:SF3">
    <property type="entry name" value="VIRGINIAMYCIN B LYASE"/>
    <property type="match status" value="1"/>
</dbReference>
<comment type="caution">
    <text evidence="1">The sequence shown here is derived from an EMBL/GenBank/DDBJ whole genome shotgun (WGS) entry which is preliminary data.</text>
</comment>
<name>A0A853CYT2_9MICO</name>
<dbReference type="Pfam" id="PF24684">
    <property type="entry name" value="Vgb_lyase"/>
    <property type="match status" value="1"/>
</dbReference>
<dbReference type="Proteomes" id="UP000578352">
    <property type="component" value="Unassembled WGS sequence"/>
</dbReference>
<dbReference type="PANTHER" id="PTHR40274">
    <property type="entry name" value="VIRGINIAMYCIN B LYASE"/>
    <property type="match status" value="1"/>
</dbReference>
<dbReference type="SUPFAM" id="SSF50974">
    <property type="entry name" value="Nitrous oxide reductase, N-terminal domain"/>
    <property type="match status" value="1"/>
</dbReference>
<sequence length="295" mass="28978">MSGDTRHGSVELIPVGAPGEGPYGIAVTGDGAVWFTLVHGAAVGRLDPSGVLTRLDLGAGAQPSVVAAANGTDVWVSDTTGGRLLLGPGPRLLAEAMAPTAGAQPFGVVALYDGTTWFTELAADALGRVGVLGEVDEFPVGREGVMASMIAASGDSLWFTMNAVDALGHVRGGDAAVAVTELPAGSGPVGITVAEDGAIWAALIGGDALARVGTDGALALHPLGAGAKPHAVAPDATGGVWASLWGADALAHVTAAGETARVALPPGSEPHGIAVAPDGTVWAALESGALARLHP</sequence>
<dbReference type="Gene3D" id="2.130.10.10">
    <property type="entry name" value="YVTN repeat-like/Quinoprotein amine dehydrogenase"/>
    <property type="match status" value="1"/>
</dbReference>
<dbReference type="GO" id="GO:0030288">
    <property type="term" value="C:outer membrane-bounded periplasmic space"/>
    <property type="evidence" value="ECO:0007669"/>
    <property type="project" value="TreeGrafter"/>
</dbReference>